<sequence length="294" mass="33302">MNYQPNSVAKTLSVGHSNLIALLLPNLKNPFFSELAERIEVAANKKGYQLYLCNSQDDSEKVSYYLNKMQDQHVMGAIINSLFVLPKDLEKLESSGIATITIDRTQSVNNVSSLRVDNQYGGYLAAKHLIKNDDLKNILFLSGPKGEQSSQDRLIGVKKAISELNHNKINLEVAYGDFIYDSGYQVLKKFLRKKTFHIDGILSSNDAMALGAIRALADYDILVPEDVRVIGYDNTQAGQFSIPRLSTIEQFNDVFFDQIIDELISIKNQETEAKEYLYRPRLIQRESTKERRVI</sequence>
<reference evidence="5 6" key="1">
    <citation type="submission" date="2016-03" db="EMBL/GenBank/DDBJ databases">
        <title>Comparative genomics of 54 Lactobacillus plantarum strains reveals genomic uncoupling from niche constraints.</title>
        <authorList>
            <person name="Martino M.E."/>
        </authorList>
    </citation>
    <scope>NUCLEOTIDE SEQUENCE [LARGE SCALE GENOMIC DNA]</scope>
    <source>
        <strain evidence="5 6">19.1</strain>
    </source>
</reference>
<keyword evidence="2" id="KW-0238">DNA-binding</keyword>
<gene>
    <name evidence="5" type="ORF">Lp19_2604</name>
</gene>
<keyword evidence="3" id="KW-0804">Transcription</keyword>
<comment type="caution">
    <text evidence="5">The sequence shown here is derived from an EMBL/GenBank/DDBJ whole genome shotgun (WGS) entry which is preliminary data.</text>
</comment>
<feature type="domain" description="Periplasmic binding protein" evidence="4">
    <location>
        <begin position="20"/>
        <end position="237"/>
    </location>
</feature>
<dbReference type="AlphaFoldDB" id="A0A165RAM7"/>
<accession>A0A165RAM7</accession>
<proteinExistence type="predicted"/>
<evidence type="ECO:0000313" key="5">
    <source>
        <dbReference type="EMBL" id="KZU93376.1"/>
    </source>
</evidence>
<dbReference type="GO" id="GO:0003700">
    <property type="term" value="F:DNA-binding transcription factor activity"/>
    <property type="evidence" value="ECO:0007669"/>
    <property type="project" value="TreeGrafter"/>
</dbReference>
<dbReference type="Pfam" id="PF13407">
    <property type="entry name" value="Peripla_BP_4"/>
    <property type="match status" value="1"/>
</dbReference>
<evidence type="ECO:0000256" key="1">
    <source>
        <dbReference type="ARBA" id="ARBA00023015"/>
    </source>
</evidence>
<evidence type="ECO:0000256" key="3">
    <source>
        <dbReference type="ARBA" id="ARBA00023163"/>
    </source>
</evidence>
<dbReference type="Gene3D" id="3.40.50.2300">
    <property type="match status" value="2"/>
</dbReference>
<keyword evidence="1" id="KW-0805">Transcription regulation</keyword>
<dbReference type="GO" id="GO:0000976">
    <property type="term" value="F:transcription cis-regulatory region binding"/>
    <property type="evidence" value="ECO:0007669"/>
    <property type="project" value="TreeGrafter"/>
</dbReference>
<dbReference type="EMBL" id="LUXM01000034">
    <property type="protein sequence ID" value="KZU93376.1"/>
    <property type="molecule type" value="Genomic_DNA"/>
</dbReference>
<protein>
    <submittedName>
        <fullName evidence="5">Ribose operon repressor</fullName>
    </submittedName>
</protein>
<evidence type="ECO:0000259" key="4">
    <source>
        <dbReference type="Pfam" id="PF13407"/>
    </source>
</evidence>
<dbReference type="CDD" id="cd06267">
    <property type="entry name" value="PBP1_LacI_sugar_binding-like"/>
    <property type="match status" value="1"/>
</dbReference>
<dbReference type="PATRIC" id="fig|1590.201.peg.2515"/>
<dbReference type="PANTHER" id="PTHR30146:SF109">
    <property type="entry name" value="HTH-TYPE TRANSCRIPTIONAL REGULATOR GALS"/>
    <property type="match status" value="1"/>
</dbReference>
<organism evidence="5 6">
    <name type="scientific">Lactiplantibacillus plantarum</name>
    <name type="common">Lactobacillus plantarum</name>
    <dbReference type="NCBI Taxonomy" id="1590"/>
    <lineage>
        <taxon>Bacteria</taxon>
        <taxon>Bacillati</taxon>
        <taxon>Bacillota</taxon>
        <taxon>Bacilli</taxon>
        <taxon>Lactobacillales</taxon>
        <taxon>Lactobacillaceae</taxon>
        <taxon>Lactiplantibacillus</taxon>
    </lineage>
</organism>
<evidence type="ECO:0000313" key="6">
    <source>
        <dbReference type="Proteomes" id="UP000076882"/>
    </source>
</evidence>
<dbReference type="InterPro" id="IPR028082">
    <property type="entry name" value="Peripla_BP_I"/>
</dbReference>
<evidence type="ECO:0000256" key="2">
    <source>
        <dbReference type="ARBA" id="ARBA00023125"/>
    </source>
</evidence>
<dbReference type="PANTHER" id="PTHR30146">
    <property type="entry name" value="LACI-RELATED TRANSCRIPTIONAL REPRESSOR"/>
    <property type="match status" value="1"/>
</dbReference>
<dbReference type="SUPFAM" id="SSF53822">
    <property type="entry name" value="Periplasmic binding protein-like I"/>
    <property type="match status" value="1"/>
</dbReference>
<dbReference type="Proteomes" id="UP000076882">
    <property type="component" value="Unassembled WGS sequence"/>
</dbReference>
<dbReference type="InterPro" id="IPR025997">
    <property type="entry name" value="SBP_2_dom"/>
</dbReference>
<name>A0A165RAM7_LACPN</name>